<dbReference type="AlphaFoldDB" id="A0A1I6YXT2"/>
<feature type="transmembrane region" description="Helical" evidence="5">
    <location>
        <begin position="113"/>
        <end position="132"/>
    </location>
</feature>
<evidence type="ECO:0000256" key="3">
    <source>
        <dbReference type="ARBA" id="ARBA00022989"/>
    </source>
</evidence>
<gene>
    <name evidence="6" type="ORF">SAMN05192563_100223</name>
</gene>
<keyword evidence="2 5" id="KW-0812">Transmembrane</keyword>
<dbReference type="SUPFAM" id="SSF103481">
    <property type="entry name" value="Multidrug resistance efflux transporter EmrE"/>
    <property type="match status" value="1"/>
</dbReference>
<organism evidence="6 7">
    <name type="scientific">Paraburkholderia aspalathi</name>
    <dbReference type="NCBI Taxonomy" id="1324617"/>
    <lineage>
        <taxon>Bacteria</taxon>
        <taxon>Pseudomonadati</taxon>
        <taxon>Pseudomonadota</taxon>
        <taxon>Betaproteobacteria</taxon>
        <taxon>Burkholderiales</taxon>
        <taxon>Burkholderiaceae</taxon>
        <taxon>Paraburkholderia</taxon>
    </lineage>
</organism>
<dbReference type="HAMAP" id="MF_00010">
    <property type="entry name" value="UPF0060"/>
    <property type="match status" value="1"/>
</dbReference>
<dbReference type="PANTHER" id="PTHR36116">
    <property type="entry name" value="UPF0060 MEMBRANE PROTEIN YNFA"/>
    <property type="match status" value="1"/>
</dbReference>
<name>A0A1I6YXT2_9BURK</name>
<evidence type="ECO:0000256" key="5">
    <source>
        <dbReference type="HAMAP-Rule" id="MF_00010"/>
    </source>
</evidence>
<dbReference type="NCBIfam" id="NF002586">
    <property type="entry name" value="PRK02237.1"/>
    <property type="match status" value="1"/>
</dbReference>
<reference evidence="6 7" key="1">
    <citation type="submission" date="2016-10" db="EMBL/GenBank/DDBJ databases">
        <authorList>
            <person name="de Groot N.N."/>
        </authorList>
    </citation>
    <scope>NUCLEOTIDE SEQUENCE [LARGE SCALE GENOMIC DNA]</scope>
    <source>
        <strain evidence="6 7">LMG 27731</strain>
    </source>
</reference>
<dbReference type="InterPro" id="IPR037185">
    <property type="entry name" value="EmrE-like"/>
</dbReference>
<dbReference type="EMBL" id="FPBH01000002">
    <property type="protein sequence ID" value="SFT55293.1"/>
    <property type="molecule type" value="Genomic_DNA"/>
</dbReference>
<feature type="transmembrane region" description="Helical" evidence="5">
    <location>
        <begin position="88"/>
        <end position="107"/>
    </location>
</feature>
<evidence type="ECO:0000256" key="4">
    <source>
        <dbReference type="ARBA" id="ARBA00023136"/>
    </source>
</evidence>
<proteinExistence type="inferred from homology"/>
<sequence length="136" mass="14902">MPTREVSVLKKPIGSRAPFRGKTTARFYLSMKTFLLYAVTAIAEIVGCYLPWRWLKEGGSIWLLVPGALSLALFAWLLTLHGTAAGRVYAAYGGVYVAVAIVWLWGVDKVRPTLWDAAGVVFTLAGMAIIAFQPRV</sequence>
<evidence type="ECO:0000256" key="1">
    <source>
        <dbReference type="ARBA" id="ARBA00022475"/>
    </source>
</evidence>
<dbReference type="InterPro" id="IPR003844">
    <property type="entry name" value="UPF0060"/>
</dbReference>
<evidence type="ECO:0000313" key="7">
    <source>
        <dbReference type="Proteomes" id="UP000198844"/>
    </source>
</evidence>
<keyword evidence="4 5" id="KW-0472">Membrane</keyword>
<dbReference type="PANTHER" id="PTHR36116:SF1">
    <property type="entry name" value="UPF0060 MEMBRANE PROTEIN YNFA"/>
    <property type="match status" value="1"/>
</dbReference>
<accession>A0A1I6YXT2</accession>
<dbReference type="Pfam" id="PF02694">
    <property type="entry name" value="UPF0060"/>
    <property type="match status" value="1"/>
</dbReference>
<evidence type="ECO:0000313" key="6">
    <source>
        <dbReference type="EMBL" id="SFT55293.1"/>
    </source>
</evidence>
<comment type="similarity">
    <text evidence="5">Belongs to the UPF0060 family.</text>
</comment>
<feature type="transmembrane region" description="Helical" evidence="5">
    <location>
        <begin position="61"/>
        <end position="81"/>
    </location>
</feature>
<feature type="transmembrane region" description="Helical" evidence="5">
    <location>
        <begin position="34"/>
        <end position="55"/>
    </location>
</feature>
<dbReference type="Proteomes" id="UP000198844">
    <property type="component" value="Unassembled WGS sequence"/>
</dbReference>
<keyword evidence="1 5" id="KW-1003">Cell membrane</keyword>
<comment type="subcellular location">
    <subcellularLocation>
        <location evidence="5">Cell membrane</location>
        <topology evidence="5">Multi-pass membrane protein</topology>
    </subcellularLocation>
</comment>
<dbReference type="GO" id="GO:0005886">
    <property type="term" value="C:plasma membrane"/>
    <property type="evidence" value="ECO:0007669"/>
    <property type="project" value="UniProtKB-SubCell"/>
</dbReference>
<protein>
    <submittedName>
        <fullName evidence="6">Small multidrug resistance family-3 protein</fullName>
    </submittedName>
</protein>
<keyword evidence="3 5" id="KW-1133">Transmembrane helix</keyword>
<evidence type="ECO:0000256" key="2">
    <source>
        <dbReference type="ARBA" id="ARBA00022692"/>
    </source>
</evidence>